<reference evidence="1 2" key="2">
    <citation type="journal article" date="2019" name="G3 (Bethesda)">
        <title>Hybrid Assembly of the Genome of the Entomopathogenic Nematode Steinernema carpocapsae Identifies the X-Chromosome.</title>
        <authorList>
            <person name="Serra L."/>
            <person name="Macchietto M."/>
            <person name="Macias-Munoz A."/>
            <person name="McGill C.J."/>
            <person name="Rodriguez I.M."/>
            <person name="Rodriguez B."/>
            <person name="Murad R."/>
            <person name="Mortazavi A."/>
        </authorList>
    </citation>
    <scope>NUCLEOTIDE SEQUENCE [LARGE SCALE GENOMIC DNA]</scope>
    <source>
        <strain evidence="1 2">ALL</strain>
    </source>
</reference>
<comment type="caution">
    <text evidence="1">The sequence shown here is derived from an EMBL/GenBank/DDBJ whole genome shotgun (WGS) entry which is preliminary data.</text>
</comment>
<name>A0A4U5M761_STECR</name>
<sequence>MKIRIFLVVATRTRAKEEEGEEQTKPYKMLPLGKSYDLIELNTVVRRRLLREVGRGRAASSSDVESSGLAGDFVLNDWKNRLGKVPENGVFVMGDVKHKSKDFGAVNLDRIGHEERYFVQ</sequence>
<accession>A0A4U5M761</accession>
<dbReference type="AlphaFoldDB" id="A0A4U5M761"/>
<dbReference type="Proteomes" id="UP000298663">
    <property type="component" value="Unassembled WGS sequence"/>
</dbReference>
<dbReference type="EMBL" id="AZBU02000009">
    <property type="protein sequence ID" value="TKR64741.1"/>
    <property type="molecule type" value="Genomic_DNA"/>
</dbReference>
<proteinExistence type="predicted"/>
<protein>
    <submittedName>
        <fullName evidence="1">Uncharacterized protein</fullName>
    </submittedName>
</protein>
<keyword evidence="2" id="KW-1185">Reference proteome</keyword>
<evidence type="ECO:0000313" key="1">
    <source>
        <dbReference type="EMBL" id="TKR64741.1"/>
    </source>
</evidence>
<evidence type="ECO:0000313" key="2">
    <source>
        <dbReference type="Proteomes" id="UP000298663"/>
    </source>
</evidence>
<organism evidence="1 2">
    <name type="scientific">Steinernema carpocapsae</name>
    <name type="common">Entomopathogenic nematode</name>
    <dbReference type="NCBI Taxonomy" id="34508"/>
    <lineage>
        <taxon>Eukaryota</taxon>
        <taxon>Metazoa</taxon>
        <taxon>Ecdysozoa</taxon>
        <taxon>Nematoda</taxon>
        <taxon>Chromadorea</taxon>
        <taxon>Rhabditida</taxon>
        <taxon>Tylenchina</taxon>
        <taxon>Panagrolaimomorpha</taxon>
        <taxon>Strongyloidoidea</taxon>
        <taxon>Steinernematidae</taxon>
        <taxon>Steinernema</taxon>
    </lineage>
</organism>
<gene>
    <name evidence="1" type="ORF">L596_025229</name>
</gene>
<reference evidence="1 2" key="1">
    <citation type="journal article" date="2015" name="Genome Biol.">
        <title>Comparative genomics of Steinernema reveals deeply conserved gene regulatory networks.</title>
        <authorList>
            <person name="Dillman A.R."/>
            <person name="Macchietto M."/>
            <person name="Porter C.F."/>
            <person name="Rogers A."/>
            <person name="Williams B."/>
            <person name="Antoshechkin I."/>
            <person name="Lee M.M."/>
            <person name="Goodwin Z."/>
            <person name="Lu X."/>
            <person name="Lewis E.E."/>
            <person name="Goodrich-Blair H."/>
            <person name="Stock S.P."/>
            <person name="Adams B.J."/>
            <person name="Sternberg P.W."/>
            <person name="Mortazavi A."/>
        </authorList>
    </citation>
    <scope>NUCLEOTIDE SEQUENCE [LARGE SCALE GENOMIC DNA]</scope>
    <source>
        <strain evidence="1 2">ALL</strain>
    </source>
</reference>